<protein>
    <submittedName>
        <fullName evidence="3">Ion_trans domain-containing protein</fullName>
    </submittedName>
</protein>
<reference evidence="1 2" key="2">
    <citation type="submission" date="2018-11" db="EMBL/GenBank/DDBJ databases">
        <authorList>
            <consortium name="Pathogen Informatics"/>
        </authorList>
    </citation>
    <scope>NUCLEOTIDE SEQUENCE [LARGE SCALE GENOMIC DNA]</scope>
</reference>
<sequence length="74" mass="8497">MLFILNKASEDGFREGRFIHNEDCVEKAAVLPELAFWIWNFVVFGSIFEALREGLVEMMSAQWIQGPDGMVDED</sequence>
<dbReference type="WBParaSite" id="TCNE_0000441601-mRNA-1">
    <property type="protein sequence ID" value="TCNE_0000441601-mRNA-1"/>
    <property type="gene ID" value="TCNE_0000441601"/>
</dbReference>
<proteinExistence type="predicted"/>
<dbReference type="Proteomes" id="UP000050794">
    <property type="component" value="Unassembled WGS sequence"/>
</dbReference>
<organism evidence="2 3">
    <name type="scientific">Toxocara canis</name>
    <name type="common">Canine roundworm</name>
    <dbReference type="NCBI Taxonomy" id="6265"/>
    <lineage>
        <taxon>Eukaryota</taxon>
        <taxon>Metazoa</taxon>
        <taxon>Ecdysozoa</taxon>
        <taxon>Nematoda</taxon>
        <taxon>Chromadorea</taxon>
        <taxon>Rhabditida</taxon>
        <taxon>Spirurina</taxon>
        <taxon>Ascaridomorpha</taxon>
        <taxon>Ascaridoidea</taxon>
        <taxon>Toxocaridae</taxon>
        <taxon>Toxocara</taxon>
    </lineage>
</organism>
<gene>
    <name evidence="1" type="ORF">TCNE_LOCUS4416</name>
</gene>
<evidence type="ECO:0000313" key="1">
    <source>
        <dbReference type="EMBL" id="VDM30133.1"/>
    </source>
</evidence>
<evidence type="ECO:0000313" key="2">
    <source>
        <dbReference type="Proteomes" id="UP000050794"/>
    </source>
</evidence>
<dbReference type="AlphaFoldDB" id="A0A183U7E6"/>
<accession>A0A183U7E6</accession>
<dbReference type="EMBL" id="UYWY01007443">
    <property type="protein sequence ID" value="VDM30133.1"/>
    <property type="molecule type" value="Genomic_DNA"/>
</dbReference>
<keyword evidence="2" id="KW-1185">Reference proteome</keyword>
<name>A0A183U7E6_TOXCA</name>
<reference evidence="3" key="1">
    <citation type="submission" date="2016-06" db="UniProtKB">
        <authorList>
            <consortium name="WormBaseParasite"/>
        </authorList>
    </citation>
    <scope>IDENTIFICATION</scope>
</reference>
<evidence type="ECO:0000313" key="3">
    <source>
        <dbReference type="WBParaSite" id="TCNE_0000441601-mRNA-1"/>
    </source>
</evidence>